<proteinExistence type="predicted"/>
<feature type="region of interest" description="Disordered" evidence="1">
    <location>
        <begin position="208"/>
        <end position="229"/>
    </location>
</feature>
<keyword evidence="3" id="KW-0808">Transferase</keyword>
<dbReference type="GO" id="GO:0016779">
    <property type="term" value="F:nucleotidyltransferase activity"/>
    <property type="evidence" value="ECO:0007669"/>
    <property type="project" value="UniProtKB-KW"/>
</dbReference>
<evidence type="ECO:0000313" key="4">
    <source>
        <dbReference type="Proteomes" id="UP000250166"/>
    </source>
</evidence>
<evidence type="ECO:0000256" key="1">
    <source>
        <dbReference type="SAM" id="MobiDB-lite"/>
    </source>
</evidence>
<accession>A0A2X3BFL6</accession>
<dbReference type="InterPro" id="IPR034154">
    <property type="entry name" value="TOPRIM_DnaG/twinkle"/>
</dbReference>
<dbReference type="Proteomes" id="UP000250166">
    <property type="component" value="Unassembled WGS sequence"/>
</dbReference>
<dbReference type="Pfam" id="PF13362">
    <property type="entry name" value="Toprim_3"/>
    <property type="match status" value="1"/>
</dbReference>
<dbReference type="CDD" id="cd01029">
    <property type="entry name" value="TOPRIM_primases"/>
    <property type="match status" value="1"/>
</dbReference>
<dbReference type="Gene3D" id="3.40.1360.10">
    <property type="match status" value="1"/>
</dbReference>
<feature type="domain" description="Toprim" evidence="2">
    <location>
        <begin position="91"/>
        <end position="195"/>
    </location>
</feature>
<name>A0A2X3BFL6_9HELI</name>
<reference evidence="3 4" key="1">
    <citation type="submission" date="2018-06" db="EMBL/GenBank/DDBJ databases">
        <authorList>
            <consortium name="Pathogen Informatics"/>
            <person name="Doyle S."/>
        </authorList>
    </citation>
    <scope>NUCLEOTIDE SEQUENCE [LARGE SCALE GENOMIC DNA]</scope>
    <source>
        <strain evidence="3 4">NCTC13102</strain>
    </source>
</reference>
<gene>
    <name evidence="3" type="primary">traC_1</name>
    <name evidence="3" type="ORF">NCTC13102_01757</name>
</gene>
<feature type="compositionally biased region" description="Basic and acidic residues" evidence="1">
    <location>
        <begin position="213"/>
        <end position="229"/>
    </location>
</feature>
<keyword evidence="3" id="KW-0548">Nucleotidyltransferase</keyword>
<dbReference type="RefSeq" id="WP_112058928.1">
    <property type="nucleotide sequence ID" value="NZ_UAWL01000006.1"/>
</dbReference>
<evidence type="ECO:0000313" key="3">
    <source>
        <dbReference type="EMBL" id="SQB99433.1"/>
    </source>
</evidence>
<dbReference type="EMBL" id="UAWL01000006">
    <property type="protein sequence ID" value="SQB99433.1"/>
    <property type="molecule type" value="Genomic_DNA"/>
</dbReference>
<protein>
    <submittedName>
        <fullName evidence="3">DNA primase TraC</fullName>
        <ecNumber evidence="3">2.7.7.-</ecNumber>
    </submittedName>
</protein>
<evidence type="ECO:0000259" key="2">
    <source>
        <dbReference type="Pfam" id="PF13362"/>
    </source>
</evidence>
<dbReference type="AlphaFoldDB" id="A0A2X3BFL6"/>
<dbReference type="InterPro" id="IPR006171">
    <property type="entry name" value="TOPRIM_dom"/>
</dbReference>
<sequence>MPLLNSHPYLESKQIRIKHINIKVDRFNNLLIPLRDINGKMQSLQRIMPNGSKMYGVIKTAQERQNNEEFLARKNGLFFTQRPLEEHSEFFVCEGFASAMSMSKILNKPSIAAMDCGNLLNVCDELISKYPHKHITICADNDMKKEAQGKRNAGMDSAKACQEKYPQIRIIYPQIKSSEIESVSDFNDLVNLRGIEAVRAEVKEQIDSLSMPKEIKQNPKTKGKDGFER</sequence>
<dbReference type="EC" id="2.7.7.-" evidence="3"/>
<organism evidence="3 4">
    <name type="scientific">Helicobacter fennelliae</name>
    <dbReference type="NCBI Taxonomy" id="215"/>
    <lineage>
        <taxon>Bacteria</taxon>
        <taxon>Pseudomonadati</taxon>
        <taxon>Campylobacterota</taxon>
        <taxon>Epsilonproteobacteria</taxon>
        <taxon>Campylobacterales</taxon>
        <taxon>Helicobacteraceae</taxon>
        <taxon>Helicobacter</taxon>
    </lineage>
</organism>